<dbReference type="STRING" id="1212489.Ldro_1277"/>
<dbReference type="RefSeq" id="WP_058495579.1">
    <property type="nucleotide sequence ID" value="NZ_CAAAIU010000018.1"/>
</dbReference>
<dbReference type="Proteomes" id="UP000054736">
    <property type="component" value="Unassembled WGS sequence"/>
</dbReference>
<dbReference type="AlphaFoldDB" id="A0A0W0SWD9"/>
<name>A0A0W0SWD9_9GAMM</name>
<dbReference type="Pfam" id="PF06586">
    <property type="entry name" value="TraK_N"/>
    <property type="match status" value="1"/>
</dbReference>
<feature type="domain" description="TraK N-terminal" evidence="1">
    <location>
        <begin position="36"/>
        <end position="128"/>
    </location>
</feature>
<sequence length="246" mass="27164">MPNLSFFNAKNALFGLGILSSNLVFSGAPPSVIAFEEGEQFNLSLSNLNFNRVFVEGETITQLNYPEGSLTVDKSEMDKTESTESSVYLKPNFEVPITLFLTTNKGHHLSLTLTPGGAIGKTLRLVAKAPTKLNYVKSNTPDLTEVDEAIAALKAGETPKGFNEKNIIPSPFYIKKDIKVTLEKQYQGGGLTGYVYRLENKSKHEIALTTDLFSHRFAKRLSLSDETLLPKKVAYLYGLYSNQDKA</sequence>
<organism evidence="3 4">
    <name type="scientific">Legionella drozanskii LLAP-1</name>
    <dbReference type="NCBI Taxonomy" id="1212489"/>
    <lineage>
        <taxon>Bacteria</taxon>
        <taxon>Pseudomonadati</taxon>
        <taxon>Pseudomonadota</taxon>
        <taxon>Gammaproteobacteria</taxon>
        <taxon>Legionellales</taxon>
        <taxon>Legionellaceae</taxon>
        <taxon>Legionella</taxon>
    </lineage>
</organism>
<evidence type="ECO:0000259" key="1">
    <source>
        <dbReference type="Pfam" id="PF06586"/>
    </source>
</evidence>
<feature type="domain" description="TraK C-terminal" evidence="2">
    <location>
        <begin position="145"/>
        <end position="237"/>
    </location>
</feature>
<dbReference type="Pfam" id="PF23536">
    <property type="entry name" value="TraK_C"/>
    <property type="match status" value="1"/>
</dbReference>
<dbReference type="EMBL" id="LNXY01000020">
    <property type="protein sequence ID" value="KTC87658.1"/>
    <property type="molecule type" value="Genomic_DNA"/>
</dbReference>
<dbReference type="InterPro" id="IPR055397">
    <property type="entry name" value="TraK_C"/>
</dbReference>
<protein>
    <submittedName>
        <fullName evidence="3">Putative conjugative transfer protein TraK</fullName>
    </submittedName>
</protein>
<evidence type="ECO:0000313" key="3">
    <source>
        <dbReference type="EMBL" id="KTC87658.1"/>
    </source>
</evidence>
<reference evidence="3 4" key="1">
    <citation type="submission" date="2015-11" db="EMBL/GenBank/DDBJ databases">
        <title>Genomic analysis of 38 Legionella species identifies large and diverse effector repertoires.</title>
        <authorList>
            <person name="Burstein D."/>
            <person name="Amaro F."/>
            <person name="Zusman T."/>
            <person name="Lifshitz Z."/>
            <person name="Cohen O."/>
            <person name="Gilbert J.A."/>
            <person name="Pupko T."/>
            <person name="Shuman H.A."/>
            <person name="Segal G."/>
        </authorList>
    </citation>
    <scope>NUCLEOTIDE SEQUENCE [LARGE SCALE GENOMIC DNA]</scope>
    <source>
        <strain evidence="3 4">ATCC 700990</strain>
    </source>
</reference>
<accession>A0A0W0SWD9</accession>
<gene>
    <name evidence="3" type="ORF">Ldro_1277</name>
</gene>
<evidence type="ECO:0000313" key="4">
    <source>
        <dbReference type="Proteomes" id="UP000054736"/>
    </source>
</evidence>
<keyword evidence="4" id="KW-1185">Reference proteome</keyword>
<dbReference type="PATRIC" id="fig|1212489.4.peg.1345"/>
<proteinExistence type="predicted"/>
<dbReference type="OrthoDB" id="5634440at2"/>
<dbReference type="InterPro" id="IPR014126">
    <property type="entry name" value="TraK_Ftype"/>
</dbReference>
<evidence type="ECO:0000259" key="2">
    <source>
        <dbReference type="Pfam" id="PF23536"/>
    </source>
</evidence>
<dbReference type="InterPro" id="IPR010563">
    <property type="entry name" value="TraK_N"/>
</dbReference>
<dbReference type="NCBIfam" id="TIGR02756">
    <property type="entry name" value="TraK_Ftype"/>
    <property type="match status" value="1"/>
</dbReference>
<comment type="caution">
    <text evidence="3">The sequence shown here is derived from an EMBL/GenBank/DDBJ whole genome shotgun (WGS) entry which is preliminary data.</text>
</comment>